<feature type="region of interest" description="Disordered" evidence="1">
    <location>
        <begin position="1"/>
        <end position="55"/>
    </location>
</feature>
<organism evidence="2 3">
    <name type="scientific">Trichoderma arundinaceum</name>
    <dbReference type="NCBI Taxonomy" id="490622"/>
    <lineage>
        <taxon>Eukaryota</taxon>
        <taxon>Fungi</taxon>
        <taxon>Dikarya</taxon>
        <taxon>Ascomycota</taxon>
        <taxon>Pezizomycotina</taxon>
        <taxon>Sordariomycetes</taxon>
        <taxon>Hypocreomycetidae</taxon>
        <taxon>Hypocreales</taxon>
        <taxon>Hypocreaceae</taxon>
        <taxon>Trichoderma</taxon>
    </lineage>
</organism>
<sequence length="73" mass="7856">MPEGHQSPPPERQTGAQLGDPPGSGKGPDLNKASKEDPKHQLDCLTSNPKGPMDDALEQKFSKETGNFVKLNM</sequence>
<proteinExistence type="predicted"/>
<reference evidence="2 3" key="1">
    <citation type="journal article" date="2018" name="PLoS Pathog.">
        <title>Evolution of structural diversity of trichothecenes, a family of toxins produced by plant pathogenic and entomopathogenic fungi.</title>
        <authorList>
            <person name="Proctor R.H."/>
            <person name="McCormick S.P."/>
            <person name="Kim H.S."/>
            <person name="Cardoza R.E."/>
            <person name="Stanley A.M."/>
            <person name="Lindo L."/>
            <person name="Kelly A."/>
            <person name="Brown D.W."/>
            <person name="Lee T."/>
            <person name="Vaughan M.M."/>
            <person name="Alexander N.J."/>
            <person name="Busman M."/>
            <person name="Gutierrez S."/>
        </authorList>
    </citation>
    <scope>NUCLEOTIDE SEQUENCE [LARGE SCALE GENOMIC DNA]</scope>
    <source>
        <strain evidence="2 3">IBT 40837</strain>
    </source>
</reference>
<evidence type="ECO:0000313" key="2">
    <source>
        <dbReference type="EMBL" id="RFU76720.1"/>
    </source>
</evidence>
<keyword evidence="3" id="KW-1185">Reference proteome</keyword>
<dbReference type="AlphaFoldDB" id="A0A395NKZ1"/>
<comment type="caution">
    <text evidence="2">The sequence shown here is derived from an EMBL/GenBank/DDBJ whole genome shotgun (WGS) entry which is preliminary data.</text>
</comment>
<evidence type="ECO:0000313" key="3">
    <source>
        <dbReference type="Proteomes" id="UP000266272"/>
    </source>
</evidence>
<dbReference type="Proteomes" id="UP000266272">
    <property type="component" value="Unassembled WGS sequence"/>
</dbReference>
<dbReference type="EMBL" id="PXOA01000331">
    <property type="protein sequence ID" value="RFU76720.1"/>
    <property type="molecule type" value="Genomic_DNA"/>
</dbReference>
<name>A0A395NKZ1_TRIAR</name>
<protein>
    <submittedName>
        <fullName evidence="2">Uncharacterized protein</fullName>
    </submittedName>
</protein>
<evidence type="ECO:0000256" key="1">
    <source>
        <dbReference type="SAM" id="MobiDB-lite"/>
    </source>
</evidence>
<accession>A0A395NKZ1</accession>
<feature type="compositionally biased region" description="Basic and acidic residues" evidence="1">
    <location>
        <begin position="32"/>
        <end position="42"/>
    </location>
</feature>
<gene>
    <name evidence="2" type="ORF">TARUN_5523</name>
</gene>
<dbReference type="OrthoDB" id="5375886at2759"/>